<dbReference type="AlphaFoldDB" id="A0A6A5W7G9"/>
<protein>
    <submittedName>
        <fullName evidence="2">Uncharacterized protein</fullName>
    </submittedName>
</protein>
<dbReference type="EMBL" id="ML977615">
    <property type="protein sequence ID" value="KAF1997297.1"/>
    <property type="molecule type" value="Genomic_DNA"/>
</dbReference>
<evidence type="ECO:0000313" key="3">
    <source>
        <dbReference type="Proteomes" id="UP000799779"/>
    </source>
</evidence>
<dbReference type="Proteomes" id="UP000799779">
    <property type="component" value="Unassembled WGS sequence"/>
</dbReference>
<feature type="region of interest" description="Disordered" evidence="1">
    <location>
        <begin position="1"/>
        <end position="35"/>
    </location>
</feature>
<feature type="compositionally biased region" description="Pro residues" evidence="1">
    <location>
        <begin position="157"/>
        <end position="183"/>
    </location>
</feature>
<accession>A0A6A5W7G9</accession>
<proteinExistence type="predicted"/>
<gene>
    <name evidence="2" type="ORF">P154DRAFT_579049</name>
</gene>
<evidence type="ECO:0000256" key="1">
    <source>
        <dbReference type="SAM" id="MobiDB-lite"/>
    </source>
</evidence>
<reference evidence="2" key="1">
    <citation type="journal article" date="2020" name="Stud. Mycol.">
        <title>101 Dothideomycetes genomes: a test case for predicting lifestyles and emergence of pathogens.</title>
        <authorList>
            <person name="Haridas S."/>
            <person name="Albert R."/>
            <person name="Binder M."/>
            <person name="Bloem J."/>
            <person name="Labutti K."/>
            <person name="Salamov A."/>
            <person name="Andreopoulos B."/>
            <person name="Baker S."/>
            <person name="Barry K."/>
            <person name="Bills G."/>
            <person name="Bluhm B."/>
            <person name="Cannon C."/>
            <person name="Castanera R."/>
            <person name="Culley D."/>
            <person name="Daum C."/>
            <person name="Ezra D."/>
            <person name="Gonzalez J."/>
            <person name="Henrissat B."/>
            <person name="Kuo A."/>
            <person name="Liang C."/>
            <person name="Lipzen A."/>
            <person name="Lutzoni F."/>
            <person name="Magnuson J."/>
            <person name="Mondo S."/>
            <person name="Nolan M."/>
            <person name="Ohm R."/>
            <person name="Pangilinan J."/>
            <person name="Park H.-J."/>
            <person name="Ramirez L."/>
            <person name="Alfaro M."/>
            <person name="Sun H."/>
            <person name="Tritt A."/>
            <person name="Yoshinaga Y."/>
            <person name="Zwiers L.-H."/>
            <person name="Turgeon B."/>
            <person name="Goodwin S."/>
            <person name="Spatafora J."/>
            <person name="Crous P."/>
            <person name="Grigoriev I."/>
        </authorList>
    </citation>
    <scope>NUCLEOTIDE SEQUENCE</scope>
    <source>
        <strain evidence="2">CBS 123094</strain>
    </source>
</reference>
<evidence type="ECO:0000313" key="2">
    <source>
        <dbReference type="EMBL" id="KAF1997297.1"/>
    </source>
</evidence>
<name>A0A6A5W7G9_9PLEO</name>
<sequence>MPPLTEFKPRPLSTVPAARARKLATPRAVHERKPKMMDIEKKSIYLINPAGANVPAAASDVPVAVSKKRKAEQDDAPAKVQVTELMKAQNNTRAPSPPPTPEERSLAQRILDTLSKRLRIIGDALYAGISPYIIRPVMETGTMPGGYEKLVFSPILSSPPPTPPTMTPPTPLRTHPSPPPKTSPPATLLPRHLVPVAMPPRSHKRSKGASRAQAPPVRRVRFAATPEYVVAKRQAQLDAPPPKARASRRGLGRSPGIDELVTGPEPEVGEEGPYMMSGAL</sequence>
<feature type="region of interest" description="Disordered" evidence="1">
    <location>
        <begin position="155"/>
        <end position="188"/>
    </location>
</feature>
<organism evidence="2 3">
    <name type="scientific">Amniculicola lignicola CBS 123094</name>
    <dbReference type="NCBI Taxonomy" id="1392246"/>
    <lineage>
        <taxon>Eukaryota</taxon>
        <taxon>Fungi</taxon>
        <taxon>Dikarya</taxon>
        <taxon>Ascomycota</taxon>
        <taxon>Pezizomycotina</taxon>
        <taxon>Dothideomycetes</taxon>
        <taxon>Pleosporomycetidae</taxon>
        <taxon>Pleosporales</taxon>
        <taxon>Amniculicolaceae</taxon>
        <taxon>Amniculicola</taxon>
    </lineage>
</organism>
<keyword evidence="3" id="KW-1185">Reference proteome</keyword>
<feature type="region of interest" description="Disordered" evidence="1">
    <location>
        <begin position="231"/>
        <end position="280"/>
    </location>
</feature>